<organism evidence="2">
    <name type="scientific">marine sediment metagenome</name>
    <dbReference type="NCBI Taxonomy" id="412755"/>
    <lineage>
        <taxon>unclassified sequences</taxon>
        <taxon>metagenomes</taxon>
        <taxon>ecological metagenomes</taxon>
    </lineage>
</organism>
<comment type="caution">
    <text evidence="2">The sequence shown here is derived from an EMBL/GenBank/DDBJ whole genome shotgun (WGS) entry which is preliminary data.</text>
</comment>
<evidence type="ECO:0000313" key="2">
    <source>
        <dbReference type="EMBL" id="GAH61218.1"/>
    </source>
</evidence>
<sequence length="39" mass="4455">MPFELPSSMEAVKNQNEDVPYDSKDPLFPFGFGLTFDDE</sequence>
<proteinExistence type="predicted"/>
<gene>
    <name evidence="2" type="ORF">S03H2_33263</name>
</gene>
<feature type="region of interest" description="Disordered" evidence="1">
    <location>
        <begin position="1"/>
        <end position="20"/>
    </location>
</feature>
<protein>
    <submittedName>
        <fullName evidence="2">Uncharacterized protein</fullName>
    </submittedName>
</protein>
<reference evidence="2" key="1">
    <citation type="journal article" date="2014" name="Front. Microbiol.">
        <title>High frequency of phylogenetically diverse reductive dehalogenase-homologous genes in deep subseafloor sedimentary metagenomes.</title>
        <authorList>
            <person name="Kawai M."/>
            <person name="Futagami T."/>
            <person name="Toyoda A."/>
            <person name="Takaki Y."/>
            <person name="Nishi S."/>
            <person name="Hori S."/>
            <person name="Arai W."/>
            <person name="Tsubouchi T."/>
            <person name="Morono Y."/>
            <person name="Uchiyama I."/>
            <person name="Ito T."/>
            <person name="Fujiyama A."/>
            <person name="Inagaki F."/>
            <person name="Takami H."/>
        </authorList>
    </citation>
    <scope>NUCLEOTIDE SEQUENCE</scope>
    <source>
        <strain evidence="2">Expedition CK06-06</strain>
    </source>
</reference>
<evidence type="ECO:0000256" key="1">
    <source>
        <dbReference type="SAM" id="MobiDB-lite"/>
    </source>
</evidence>
<dbReference type="EMBL" id="BARU01020239">
    <property type="protein sequence ID" value="GAH61218.1"/>
    <property type="molecule type" value="Genomic_DNA"/>
</dbReference>
<dbReference type="AlphaFoldDB" id="X1IUK1"/>
<accession>X1IUK1</accession>
<name>X1IUK1_9ZZZZ</name>